<dbReference type="RefSeq" id="WP_051708827.1">
    <property type="nucleotide sequence ID" value="NZ_JBIAZM010000002.1"/>
</dbReference>
<accession>A0ABW6VPI8</accession>
<evidence type="ECO:0000313" key="2">
    <source>
        <dbReference type="Proteomes" id="UP001602287"/>
    </source>
</evidence>
<dbReference type="Proteomes" id="UP001602287">
    <property type="component" value="Unassembled WGS sequence"/>
</dbReference>
<reference evidence="1 2" key="1">
    <citation type="submission" date="2024-10" db="EMBL/GenBank/DDBJ databases">
        <title>The Natural Products Discovery Center: Release of the First 8490 Sequenced Strains for Exploring Actinobacteria Biosynthetic Diversity.</title>
        <authorList>
            <person name="Kalkreuter E."/>
            <person name="Kautsar S.A."/>
            <person name="Yang D."/>
            <person name="Bader C.D."/>
            <person name="Teijaro C.N."/>
            <person name="Fluegel L."/>
            <person name="Davis C.M."/>
            <person name="Simpson J.R."/>
            <person name="Lauterbach L."/>
            <person name="Steele A.D."/>
            <person name="Gui C."/>
            <person name="Meng S."/>
            <person name="Li G."/>
            <person name="Viehrig K."/>
            <person name="Ye F."/>
            <person name="Su P."/>
            <person name="Kiefer A.F."/>
            <person name="Nichols A."/>
            <person name="Cepeda A.J."/>
            <person name="Yan W."/>
            <person name="Fan B."/>
            <person name="Jiang Y."/>
            <person name="Adhikari A."/>
            <person name="Zheng C.-J."/>
            <person name="Schuster L."/>
            <person name="Cowan T.M."/>
            <person name="Smanski M.J."/>
            <person name="Chevrette M.G."/>
            <person name="De Carvalho L.P.S."/>
            <person name="Shen B."/>
        </authorList>
    </citation>
    <scope>NUCLEOTIDE SEQUENCE [LARGE SCALE GENOMIC DNA]</scope>
    <source>
        <strain evidence="1 2">NPDC000140</strain>
    </source>
</reference>
<dbReference type="EMBL" id="JBIAZM010000002">
    <property type="protein sequence ID" value="MFF5199455.1"/>
    <property type="molecule type" value="Genomic_DNA"/>
</dbReference>
<comment type="caution">
    <text evidence="1">The sequence shown here is derived from an EMBL/GenBank/DDBJ whole genome shotgun (WGS) entry which is preliminary data.</text>
</comment>
<sequence length="122" mass="13062">MPAGDGIQVDPDDLTAHAARLDRCAGSLDTAHQAGQHVRLGADAYGQLCAMMPVLLGGLQQAVVDGIGAAATSVRDTAGRLRVGADRYRSSDTHAQHLLDSVRQHRLDEVRQHPLDGVRQHR</sequence>
<proteinExistence type="predicted"/>
<dbReference type="InterPro" id="IPR022536">
    <property type="entry name" value="EspC"/>
</dbReference>
<gene>
    <name evidence="1" type="ORF">ACFY3B_07570</name>
</gene>
<name>A0ABW6VPI8_9ACTN</name>
<protein>
    <submittedName>
        <fullName evidence="1">Type VII secretion target</fullName>
    </submittedName>
</protein>
<evidence type="ECO:0000313" key="1">
    <source>
        <dbReference type="EMBL" id="MFF5199455.1"/>
    </source>
</evidence>
<organism evidence="1 2">
    <name type="scientific">Micromonospora parva</name>
    <dbReference type="NCBI Taxonomy" id="1464048"/>
    <lineage>
        <taxon>Bacteria</taxon>
        <taxon>Bacillati</taxon>
        <taxon>Actinomycetota</taxon>
        <taxon>Actinomycetes</taxon>
        <taxon>Micromonosporales</taxon>
        <taxon>Micromonosporaceae</taxon>
        <taxon>Micromonospora</taxon>
    </lineage>
</organism>
<keyword evidence="2" id="KW-1185">Reference proteome</keyword>
<dbReference type="Pfam" id="PF10824">
    <property type="entry name" value="T7SS_ESX_EspC"/>
    <property type="match status" value="1"/>
</dbReference>